<feature type="region of interest" description="Disordered" evidence="1">
    <location>
        <begin position="1"/>
        <end position="37"/>
    </location>
</feature>
<proteinExistence type="predicted"/>
<dbReference type="EMBL" id="CADCWF010000131">
    <property type="protein sequence ID" value="CAA9555153.1"/>
    <property type="molecule type" value="Genomic_DNA"/>
</dbReference>
<gene>
    <name evidence="2" type="ORF">AVDCRST_MAG59-2093</name>
</gene>
<organism evidence="2">
    <name type="scientific">uncultured Thermomicrobiales bacterium</name>
    <dbReference type="NCBI Taxonomy" id="1645740"/>
    <lineage>
        <taxon>Bacteria</taxon>
        <taxon>Pseudomonadati</taxon>
        <taxon>Thermomicrobiota</taxon>
        <taxon>Thermomicrobia</taxon>
        <taxon>Thermomicrobiales</taxon>
        <taxon>environmental samples</taxon>
    </lineage>
</organism>
<feature type="compositionally biased region" description="Low complexity" evidence="1">
    <location>
        <begin position="51"/>
        <end position="60"/>
    </location>
</feature>
<feature type="non-terminal residue" evidence="2">
    <location>
        <position position="1"/>
    </location>
</feature>
<dbReference type="AlphaFoldDB" id="A0A6J4UQA5"/>
<evidence type="ECO:0000313" key="2">
    <source>
        <dbReference type="EMBL" id="CAA9555153.1"/>
    </source>
</evidence>
<reference evidence="2" key="1">
    <citation type="submission" date="2020-02" db="EMBL/GenBank/DDBJ databases">
        <authorList>
            <person name="Meier V. D."/>
        </authorList>
    </citation>
    <scope>NUCLEOTIDE SEQUENCE</scope>
    <source>
        <strain evidence="2">AVDCRST_MAG59</strain>
    </source>
</reference>
<name>A0A6J4UQA5_9BACT</name>
<accession>A0A6J4UQA5</accession>
<feature type="region of interest" description="Disordered" evidence="1">
    <location>
        <begin position="51"/>
        <end position="74"/>
    </location>
</feature>
<feature type="compositionally biased region" description="Basic residues" evidence="1">
    <location>
        <begin position="1"/>
        <end position="21"/>
    </location>
</feature>
<feature type="non-terminal residue" evidence="2">
    <location>
        <position position="74"/>
    </location>
</feature>
<protein>
    <submittedName>
        <fullName evidence="2">Uncharacterized protein</fullName>
    </submittedName>
</protein>
<evidence type="ECO:0000256" key="1">
    <source>
        <dbReference type="SAM" id="MobiDB-lite"/>
    </source>
</evidence>
<sequence>GLHPAARVRPRRRHPPRRHRRPLDPRPVGDGAPRRPQLVPARLAALAAGPARRGLAGARRAVGRGAGPGCRQVL</sequence>